<evidence type="ECO:0000256" key="1">
    <source>
        <dbReference type="ARBA" id="ARBA00004138"/>
    </source>
</evidence>
<keyword evidence="8" id="KW-0966">Cell projection</keyword>
<evidence type="ECO:0000259" key="11">
    <source>
        <dbReference type="Pfam" id="PF05699"/>
    </source>
</evidence>
<gene>
    <name evidence="12" type="ORF">CBR_g37714</name>
</gene>
<evidence type="ECO:0000256" key="4">
    <source>
        <dbReference type="ARBA" id="ARBA00022574"/>
    </source>
</evidence>
<feature type="region of interest" description="Disordered" evidence="10">
    <location>
        <begin position="475"/>
        <end position="511"/>
    </location>
</feature>
<feature type="region of interest" description="Disordered" evidence="10">
    <location>
        <begin position="1340"/>
        <end position="1365"/>
    </location>
</feature>
<feature type="compositionally biased region" description="Basic and acidic residues" evidence="10">
    <location>
        <begin position="384"/>
        <end position="404"/>
    </location>
</feature>
<proteinExistence type="predicted"/>
<evidence type="ECO:0000256" key="9">
    <source>
        <dbReference type="SAM" id="Coils"/>
    </source>
</evidence>
<dbReference type="GO" id="GO:0046983">
    <property type="term" value="F:protein dimerization activity"/>
    <property type="evidence" value="ECO:0007669"/>
    <property type="project" value="InterPro"/>
</dbReference>
<organism evidence="12 13">
    <name type="scientific">Chara braunii</name>
    <name type="common">Braun's stonewort</name>
    <dbReference type="NCBI Taxonomy" id="69332"/>
    <lineage>
        <taxon>Eukaryota</taxon>
        <taxon>Viridiplantae</taxon>
        <taxon>Streptophyta</taxon>
        <taxon>Charophyceae</taxon>
        <taxon>Charales</taxon>
        <taxon>Characeae</taxon>
        <taxon>Chara</taxon>
    </lineage>
</organism>
<dbReference type="PANTHER" id="PTHR14885">
    <property type="entry name" value="CILIA- AND FLAGELLA-ASSOCIATED PROTEIN 43-RELATED"/>
    <property type="match status" value="1"/>
</dbReference>
<feature type="compositionally biased region" description="Basic and acidic residues" evidence="10">
    <location>
        <begin position="155"/>
        <end position="169"/>
    </location>
</feature>
<dbReference type="Gene3D" id="2.130.10.10">
    <property type="entry name" value="YVTN repeat-like/Quinoprotein amine dehydrogenase"/>
    <property type="match status" value="1"/>
</dbReference>
<dbReference type="Proteomes" id="UP000265515">
    <property type="component" value="Unassembled WGS sequence"/>
</dbReference>
<feature type="compositionally biased region" description="Acidic residues" evidence="10">
    <location>
        <begin position="1130"/>
        <end position="1149"/>
    </location>
</feature>
<feature type="domain" description="HAT C-terminal dimerisation" evidence="11">
    <location>
        <begin position="1025"/>
        <end position="1082"/>
    </location>
</feature>
<feature type="coiled-coil region" evidence="9">
    <location>
        <begin position="707"/>
        <end position="734"/>
    </location>
</feature>
<dbReference type="InterPro" id="IPR011041">
    <property type="entry name" value="Quinoprot_gluc/sorb_DH_b-prop"/>
</dbReference>
<dbReference type="GO" id="GO:0060271">
    <property type="term" value="P:cilium assembly"/>
    <property type="evidence" value="ECO:0007669"/>
    <property type="project" value="TreeGrafter"/>
</dbReference>
<keyword evidence="13" id="KW-1185">Reference proteome</keyword>
<dbReference type="SUPFAM" id="SSF50952">
    <property type="entry name" value="Soluble quinoprotein glucose dehydrogenase"/>
    <property type="match status" value="1"/>
</dbReference>
<dbReference type="Pfam" id="PF25828">
    <property type="entry name" value="CC_Cfap43"/>
    <property type="match status" value="3"/>
</dbReference>
<feature type="region of interest" description="Disordered" evidence="10">
    <location>
        <begin position="1130"/>
        <end position="1217"/>
    </location>
</feature>
<keyword evidence="4" id="KW-0853">WD repeat</keyword>
<dbReference type="EMBL" id="BFEA01000038">
    <property type="protein sequence ID" value="GBG63357.1"/>
    <property type="molecule type" value="Genomic_DNA"/>
</dbReference>
<name>A0A388K002_CHABU</name>
<evidence type="ECO:0000313" key="12">
    <source>
        <dbReference type="EMBL" id="GBG63357.1"/>
    </source>
</evidence>
<evidence type="ECO:0000256" key="5">
    <source>
        <dbReference type="ARBA" id="ARBA00022737"/>
    </source>
</evidence>
<dbReference type="Gramene" id="GBG63357">
    <property type="protein sequence ID" value="GBG63357"/>
    <property type="gene ID" value="CBR_g37714"/>
</dbReference>
<feature type="compositionally biased region" description="Basic and acidic residues" evidence="10">
    <location>
        <begin position="1160"/>
        <end position="1171"/>
    </location>
</feature>
<feature type="compositionally biased region" description="Basic and acidic residues" evidence="10">
    <location>
        <begin position="176"/>
        <end position="195"/>
    </location>
</feature>
<dbReference type="InterPro" id="IPR012337">
    <property type="entry name" value="RNaseH-like_sf"/>
</dbReference>
<dbReference type="Pfam" id="PF05699">
    <property type="entry name" value="Dimer_Tnp_hAT"/>
    <property type="match status" value="1"/>
</dbReference>
<dbReference type="PANTHER" id="PTHR14885:SF1">
    <property type="entry name" value="CILIA- AND FLAGELLA-ASSOCIATED PROTEIN 43"/>
    <property type="match status" value="1"/>
</dbReference>
<dbReference type="InterPro" id="IPR015943">
    <property type="entry name" value="WD40/YVTN_repeat-like_dom_sf"/>
</dbReference>
<feature type="compositionally biased region" description="Acidic residues" evidence="10">
    <location>
        <begin position="1194"/>
        <end position="1210"/>
    </location>
</feature>
<keyword evidence="3" id="KW-0963">Cytoplasm</keyword>
<dbReference type="OrthoDB" id="1918387at2759"/>
<dbReference type="GO" id="GO:0005930">
    <property type="term" value="C:axoneme"/>
    <property type="evidence" value="ECO:0007669"/>
    <property type="project" value="TreeGrafter"/>
</dbReference>
<evidence type="ECO:0000256" key="2">
    <source>
        <dbReference type="ARBA" id="ARBA00004245"/>
    </source>
</evidence>
<evidence type="ECO:0000313" key="13">
    <source>
        <dbReference type="Proteomes" id="UP000265515"/>
    </source>
</evidence>
<evidence type="ECO:0000256" key="3">
    <source>
        <dbReference type="ARBA" id="ARBA00022490"/>
    </source>
</evidence>
<reference evidence="12 13" key="1">
    <citation type="journal article" date="2018" name="Cell">
        <title>The Chara Genome: Secondary Complexity and Implications for Plant Terrestrialization.</title>
        <authorList>
            <person name="Nishiyama T."/>
            <person name="Sakayama H."/>
            <person name="Vries J.D."/>
            <person name="Buschmann H."/>
            <person name="Saint-Marcoux D."/>
            <person name="Ullrich K.K."/>
            <person name="Haas F.B."/>
            <person name="Vanderstraeten L."/>
            <person name="Becker D."/>
            <person name="Lang D."/>
            <person name="Vosolsobe S."/>
            <person name="Rombauts S."/>
            <person name="Wilhelmsson P.K.I."/>
            <person name="Janitza P."/>
            <person name="Kern R."/>
            <person name="Heyl A."/>
            <person name="Rumpler F."/>
            <person name="Villalobos L.I.A.C."/>
            <person name="Clay J.M."/>
            <person name="Skokan R."/>
            <person name="Toyoda A."/>
            <person name="Suzuki Y."/>
            <person name="Kagoshima H."/>
            <person name="Schijlen E."/>
            <person name="Tajeshwar N."/>
            <person name="Catarino B."/>
            <person name="Hetherington A.J."/>
            <person name="Saltykova A."/>
            <person name="Bonnot C."/>
            <person name="Breuninger H."/>
            <person name="Symeonidi A."/>
            <person name="Radhakrishnan G.V."/>
            <person name="Van Nieuwerburgh F."/>
            <person name="Deforce D."/>
            <person name="Chang C."/>
            <person name="Karol K.G."/>
            <person name="Hedrich R."/>
            <person name="Ulvskov P."/>
            <person name="Glockner G."/>
            <person name="Delwiche C.F."/>
            <person name="Petrasek J."/>
            <person name="Van de Peer Y."/>
            <person name="Friml J."/>
            <person name="Beilby M."/>
            <person name="Dolan L."/>
            <person name="Kohara Y."/>
            <person name="Sugano S."/>
            <person name="Fujiyama A."/>
            <person name="Delaux P.-M."/>
            <person name="Quint M."/>
            <person name="TheiBen G."/>
            <person name="Hagemann M."/>
            <person name="Harholt J."/>
            <person name="Dunand C."/>
            <person name="Zachgo S."/>
            <person name="Langdale J."/>
            <person name="Maumus F."/>
            <person name="Straeten D.V.D."/>
            <person name="Gould S.B."/>
            <person name="Rensing S.A."/>
        </authorList>
    </citation>
    <scope>NUCLEOTIDE SEQUENCE [LARGE SCALE GENOMIC DNA]</scope>
    <source>
        <strain evidence="12 13">S276</strain>
    </source>
</reference>
<dbReference type="InterPro" id="IPR008906">
    <property type="entry name" value="HATC_C_dom"/>
</dbReference>
<evidence type="ECO:0000256" key="10">
    <source>
        <dbReference type="SAM" id="MobiDB-lite"/>
    </source>
</evidence>
<comment type="caution">
    <text evidence="12">The sequence shown here is derived from an EMBL/GenBank/DDBJ whole genome shotgun (WGS) entry which is preliminary data.</text>
</comment>
<accession>A0A388K002</accession>
<evidence type="ECO:0000256" key="8">
    <source>
        <dbReference type="ARBA" id="ARBA00023273"/>
    </source>
</evidence>
<feature type="region of interest" description="Disordered" evidence="10">
    <location>
        <begin position="153"/>
        <end position="195"/>
    </location>
</feature>
<evidence type="ECO:0000256" key="7">
    <source>
        <dbReference type="ARBA" id="ARBA00023212"/>
    </source>
</evidence>
<dbReference type="SUPFAM" id="SSF53098">
    <property type="entry name" value="Ribonuclease H-like"/>
    <property type="match status" value="1"/>
</dbReference>
<evidence type="ECO:0000256" key="6">
    <source>
        <dbReference type="ARBA" id="ARBA00023054"/>
    </source>
</evidence>
<protein>
    <recommendedName>
        <fullName evidence="11">HAT C-terminal dimerisation domain-containing protein</fullName>
    </recommendedName>
</protein>
<sequence length="1723" mass="195536">MAVIPVDEHHGDGPIFLIGLGADRRLRRFSLTETIQGYLGVESRIKLPDLETAGHAKLGSAVAISQDGGMLVTGACDGTLHVYPLQGKRFPLVPSDVRVLRLHDSFVGGVLTIVIAGGRIFTAGCDGAIFACDGAETAALRVQAQSRLRSIGGLTRRERGSSVQRRDEDQGATGKTAREWDDRAKDVDEPDRPNELDILEQEAEEKEQMKELTLVSGKAIVRARLAALRSKVLQFQKMNEEVPELHKLPQLEFVLDLKRKEVLILESQLEVKRAKYEMMLQNAKKMLVRKRIREECWDTMQARGTAVFALANNASTCNFPLKQTGKQDRCVQIAKNLRLIELAELDAISRPKPVALRGQIGFKRHRSQATKRPSQGKIVAENVDSDKPTDGVIGAHDEGKEDSTRTPPSNPTSPPTAVLDSRKSFDKGSSGQDALATQQAEVAVAAAVATAADPQPTAHTTDSRDRQIAEDSEMADDAMEVTENDGEGPAEFSEPGDELSGEEDEPSDQADFEQDYAEAAGLKGILYGRFELETTKRKRSQMLLLRTVVIEHCKVFNQKFDEIKKRKTTCIDKISEINGRLSEIQKDLGNFEELFKPTIHNEEVASSIFEVKDSEVKVEACLSPEEKQRLLEQQGAEEDRLRSKQAGNMAERALKDMMDGMLTMRQDEDALDSKLERPEWMNGDRRKMTDEQLKLLKEFEAKEKVIKEEKQRRRKGLEMEYRKLKSDAQELITSFDDALTALYHERLKVEAIIYAIEMRIVRLAISIESEEDWDDRRERDSLKKLEMLKASKAHTTVIVADAARQVQKSINPLTACWDKTGCTFITDGSTDLKKRSVMNFLAAGEKGAALVTTAYMTGRKKNAAALVKLWEQVMREIGLKQINAICTDNAEANKKAAQILERRTDRDVARILWMPCGAHCCSLLLKDLSSLPWVKDKVKTANTIVKFIRNHHATHGLMMSIDDSLSLPRPTEVRFGQIGAEWDSKPHMDMWDHLYEFLREPVEGEVGTDEHMSTPIAIKQATRRTSADWWTLYGGDVPHLQQIAIEVLGMWSTTTPTERNWASMDFVHSKRRNSLSPESLEKRRNSLSPESLEKLVYIHWNMQLPRVPNSKDNGYVDVWGSFFESLMEPAAEDGAAEDATEDETADNMEEEKRQKRLKKTPKDRIPKRLLDDDSSGSSDLEDLVWKGKCWNESTSEESAGEDDIGEDSDFELGGKPAVPATTYVGRRLRRGEKEAEVLPSEAIDRLDTDIEFLAHPTPDADEEEAARAKAMADRDAALLEEVADVYNKAAAEDKAMDKSFKREFADCGDAVDFLYRIYRRRLAPVREKIDSLVTPRTGSLDKLPALKPTHTPGRLTPHSQRNADGRVATPDMIKAEREKNLAVDPVADRPERIDNNQWARFVEARNRKIAMEDEVAKKAEVVAVLQRQMQVLMDEDDANRRGIEENLRLIAELRENRDKKRRNMEIPILIKQGLVEIDMSPFADELARAILLTRSSVEDVNEIVRRHGNQKVEILVRIKNLKHGNYVTRWENRRLEMIESDTADQNKKLQLLRVTKALQAMIKSDGRSMMFENEVALLENRVEHSVLVREKHVLERQQHLLKMEKKARHTWSHTHEITRRVGLLQAQYDAYYCITHKQAVSKDPLIDYHTQHLMLRRRLITIATKQREAIASLSYDLDRVRHRTYPIFNHIIQQNLVQWRRQLMRDSPRAMLPHMKFVNMMQG</sequence>
<comment type="subcellular location">
    <subcellularLocation>
        <location evidence="1">Cell projection</location>
        <location evidence="1">Cilium</location>
    </subcellularLocation>
    <subcellularLocation>
        <location evidence="2">Cytoplasm</location>
        <location evidence="2">Cytoskeleton</location>
    </subcellularLocation>
</comment>
<feature type="region of interest" description="Disordered" evidence="10">
    <location>
        <begin position="359"/>
        <end position="437"/>
    </location>
</feature>
<keyword evidence="5" id="KW-0677">Repeat</keyword>
<keyword evidence="6 9" id="KW-0175">Coiled coil</keyword>
<keyword evidence="7" id="KW-0206">Cytoskeleton</keyword>